<dbReference type="PROSITE" id="PS01124">
    <property type="entry name" value="HTH_ARAC_FAMILY_2"/>
    <property type="match status" value="1"/>
</dbReference>
<evidence type="ECO:0000256" key="3">
    <source>
        <dbReference type="ARBA" id="ARBA00023163"/>
    </source>
</evidence>
<keyword evidence="1" id="KW-0805">Transcription regulation</keyword>
<dbReference type="Proteomes" id="UP000256977">
    <property type="component" value="Unassembled WGS sequence"/>
</dbReference>
<dbReference type="AlphaFoldDB" id="A0A3D9KFF6"/>
<reference evidence="5 6" key="1">
    <citation type="submission" date="2018-07" db="EMBL/GenBank/DDBJ databases">
        <title>Genomic Encyclopedia of Type Strains, Phase III (KMG-III): the genomes of soil and plant-associated and newly described type strains.</title>
        <authorList>
            <person name="Whitman W."/>
        </authorList>
    </citation>
    <scope>NUCLEOTIDE SEQUENCE [LARGE SCALE GENOMIC DNA]</scope>
    <source>
        <strain evidence="5 6">CECT 7287</strain>
    </source>
</reference>
<protein>
    <submittedName>
        <fullName evidence="5">AraC-like DNA-binding protein</fullName>
    </submittedName>
</protein>
<dbReference type="Gene3D" id="1.10.10.60">
    <property type="entry name" value="Homeodomain-like"/>
    <property type="match status" value="2"/>
</dbReference>
<dbReference type="Gene3D" id="2.60.120.10">
    <property type="entry name" value="Jelly Rolls"/>
    <property type="match status" value="1"/>
</dbReference>
<name>A0A3D9KFF6_9BACL</name>
<dbReference type="SUPFAM" id="SSF51215">
    <property type="entry name" value="Regulatory protein AraC"/>
    <property type="match status" value="1"/>
</dbReference>
<dbReference type="GO" id="GO:0043565">
    <property type="term" value="F:sequence-specific DNA binding"/>
    <property type="evidence" value="ECO:0007669"/>
    <property type="project" value="InterPro"/>
</dbReference>
<feature type="domain" description="HTH araC/xylS-type" evidence="4">
    <location>
        <begin position="195"/>
        <end position="293"/>
    </location>
</feature>
<dbReference type="InterPro" id="IPR003313">
    <property type="entry name" value="AraC-bd"/>
</dbReference>
<dbReference type="EMBL" id="QRDZ01000005">
    <property type="protein sequence ID" value="RED85215.1"/>
    <property type="molecule type" value="Genomic_DNA"/>
</dbReference>
<dbReference type="InterPro" id="IPR018062">
    <property type="entry name" value="HTH_AraC-typ_CS"/>
</dbReference>
<dbReference type="RefSeq" id="WP_116060212.1">
    <property type="nucleotide sequence ID" value="NZ_QRDZ01000005.1"/>
</dbReference>
<dbReference type="Pfam" id="PF02311">
    <property type="entry name" value="AraC_binding"/>
    <property type="match status" value="1"/>
</dbReference>
<keyword evidence="3" id="KW-0804">Transcription</keyword>
<dbReference type="PROSITE" id="PS00041">
    <property type="entry name" value="HTH_ARAC_FAMILY_1"/>
    <property type="match status" value="1"/>
</dbReference>
<keyword evidence="6" id="KW-1185">Reference proteome</keyword>
<organism evidence="5 6">
    <name type="scientific">Cohnella phaseoli</name>
    <dbReference type="NCBI Taxonomy" id="456490"/>
    <lineage>
        <taxon>Bacteria</taxon>
        <taxon>Bacillati</taxon>
        <taxon>Bacillota</taxon>
        <taxon>Bacilli</taxon>
        <taxon>Bacillales</taxon>
        <taxon>Paenibacillaceae</taxon>
        <taxon>Cohnella</taxon>
    </lineage>
</organism>
<evidence type="ECO:0000313" key="6">
    <source>
        <dbReference type="Proteomes" id="UP000256977"/>
    </source>
</evidence>
<dbReference type="PANTHER" id="PTHR43280">
    <property type="entry name" value="ARAC-FAMILY TRANSCRIPTIONAL REGULATOR"/>
    <property type="match status" value="1"/>
</dbReference>
<dbReference type="InterPro" id="IPR014710">
    <property type="entry name" value="RmlC-like_jellyroll"/>
</dbReference>
<sequence length="301" mass="34454">MENENRDAGCLFHFDNVFEPEMAVYGGIELYQIGEISCQGGYEIAPHNQMCLELSCIVSGKGYFRIDDTLIPVAEGDIFLNAVGHVHAISADPASMLRYVYMGFRFNEKADAIFSEIGSYFQSAPYRHARDPYNLLIPFKRNIDEFYSARPGSHTMIRGYLEQILVLAYRTFTETGELSPYAPNITAPSVGHTVYRVIRYVENRLFELTSIKEISEELNYSYTYLSRTFKQKTGMTLQRYINQKKIEKALELLRYGDLTVKETGERLNYETPQSFNKAFVRVMGYPPSHYVAKLRSGSSDS</sequence>
<dbReference type="Pfam" id="PF12833">
    <property type="entry name" value="HTH_18"/>
    <property type="match status" value="1"/>
</dbReference>
<dbReference type="InterPro" id="IPR018060">
    <property type="entry name" value="HTH_AraC"/>
</dbReference>
<evidence type="ECO:0000313" key="5">
    <source>
        <dbReference type="EMBL" id="RED85215.1"/>
    </source>
</evidence>
<dbReference type="GO" id="GO:0003700">
    <property type="term" value="F:DNA-binding transcription factor activity"/>
    <property type="evidence" value="ECO:0007669"/>
    <property type="project" value="InterPro"/>
</dbReference>
<dbReference type="InterPro" id="IPR009057">
    <property type="entry name" value="Homeodomain-like_sf"/>
</dbReference>
<accession>A0A3D9KFF6</accession>
<dbReference type="OrthoDB" id="625043at2"/>
<evidence type="ECO:0000256" key="2">
    <source>
        <dbReference type="ARBA" id="ARBA00023125"/>
    </source>
</evidence>
<comment type="caution">
    <text evidence="5">The sequence shown here is derived from an EMBL/GenBank/DDBJ whole genome shotgun (WGS) entry which is preliminary data.</text>
</comment>
<proteinExistence type="predicted"/>
<dbReference type="SUPFAM" id="SSF46689">
    <property type="entry name" value="Homeodomain-like"/>
    <property type="match status" value="2"/>
</dbReference>
<evidence type="ECO:0000256" key="1">
    <source>
        <dbReference type="ARBA" id="ARBA00023015"/>
    </source>
</evidence>
<dbReference type="InterPro" id="IPR037923">
    <property type="entry name" value="HTH-like"/>
</dbReference>
<evidence type="ECO:0000259" key="4">
    <source>
        <dbReference type="PROSITE" id="PS01124"/>
    </source>
</evidence>
<keyword evidence="2 5" id="KW-0238">DNA-binding</keyword>
<dbReference type="PANTHER" id="PTHR43280:SF28">
    <property type="entry name" value="HTH-TYPE TRANSCRIPTIONAL ACTIVATOR RHAS"/>
    <property type="match status" value="1"/>
</dbReference>
<dbReference type="SMART" id="SM00342">
    <property type="entry name" value="HTH_ARAC"/>
    <property type="match status" value="1"/>
</dbReference>
<gene>
    <name evidence="5" type="ORF">DFP98_105226</name>
</gene>